<dbReference type="SUPFAM" id="SSF51735">
    <property type="entry name" value="NAD(P)-binding Rossmann-fold domains"/>
    <property type="match status" value="1"/>
</dbReference>
<dbReference type="Proteomes" id="UP001336020">
    <property type="component" value="Unassembled WGS sequence"/>
</dbReference>
<comment type="caution">
    <text evidence="3">The sequence shown here is derived from an EMBL/GenBank/DDBJ whole genome shotgun (WGS) entry which is preliminary data.</text>
</comment>
<proteinExistence type="inferred from homology"/>
<evidence type="ECO:0000256" key="1">
    <source>
        <dbReference type="ARBA" id="ARBA00006484"/>
    </source>
</evidence>
<evidence type="ECO:0000313" key="3">
    <source>
        <dbReference type="EMBL" id="MEE2059336.1"/>
    </source>
</evidence>
<keyword evidence="2" id="KW-0560">Oxidoreductase</keyword>
<evidence type="ECO:0000256" key="2">
    <source>
        <dbReference type="ARBA" id="ARBA00023002"/>
    </source>
</evidence>
<dbReference type="PANTHER" id="PTHR24321">
    <property type="entry name" value="DEHYDROGENASES, SHORT CHAIN"/>
    <property type="match status" value="1"/>
</dbReference>
<evidence type="ECO:0000313" key="4">
    <source>
        <dbReference type="Proteomes" id="UP001336020"/>
    </source>
</evidence>
<dbReference type="PRINTS" id="PR00081">
    <property type="entry name" value="GDHRDH"/>
</dbReference>
<dbReference type="InterPro" id="IPR002347">
    <property type="entry name" value="SDR_fam"/>
</dbReference>
<dbReference type="PANTHER" id="PTHR24321:SF15">
    <property type="entry name" value="OXIDOREDUCTASE UCPA"/>
    <property type="match status" value="1"/>
</dbReference>
<dbReference type="CDD" id="cd05233">
    <property type="entry name" value="SDR_c"/>
    <property type="match status" value="1"/>
</dbReference>
<sequence>MNRLLEDKTAIVTGAGSGVGRATALRLAEEGAQVVCADIDVDQAKETVRLVEAAGGAATAVATDVSVEDRIEAMVNAAVEQYGRLDILVNNVGIPTPRLGATFEEHTREDFERLVSVNLGGVFFGSKHAVLQFKKQGSGGSIVNTGSVAGLVAWGGSVYGATKGAVHQLTRAVAIEGAPHGIRVNAIAPAGMPLTGFMTAGGLDPEMGARPEVTDRIATQHPLGRFITAEDCAEAILYLASDMSKNVTGVVLPVDGGYVAR</sequence>
<dbReference type="Gene3D" id="3.40.50.720">
    <property type="entry name" value="NAD(P)-binding Rossmann-like Domain"/>
    <property type="match status" value="1"/>
</dbReference>
<accession>A0ABU7LCQ4</accession>
<gene>
    <name evidence="3" type="ORF">Q7514_17600</name>
</gene>
<dbReference type="Pfam" id="PF13561">
    <property type="entry name" value="adh_short_C2"/>
    <property type="match status" value="1"/>
</dbReference>
<dbReference type="EMBL" id="JAUTXY010000008">
    <property type="protein sequence ID" value="MEE2059336.1"/>
    <property type="molecule type" value="Genomic_DNA"/>
</dbReference>
<keyword evidence="4" id="KW-1185">Reference proteome</keyword>
<comment type="similarity">
    <text evidence="1">Belongs to the short-chain dehydrogenases/reductases (SDR) family.</text>
</comment>
<name>A0ABU7LCQ4_9NOCA</name>
<dbReference type="RefSeq" id="WP_330134584.1">
    <property type="nucleotide sequence ID" value="NZ_JAUTXY010000008.1"/>
</dbReference>
<reference evidence="3 4" key="1">
    <citation type="submission" date="2023-07" db="EMBL/GenBank/DDBJ databases">
        <authorList>
            <person name="Girao M."/>
            <person name="Carvalho M.F."/>
        </authorList>
    </citation>
    <scope>NUCLEOTIDE SEQUENCE [LARGE SCALE GENOMIC DNA]</scope>
    <source>
        <strain evidence="3 4">YIM65754</strain>
    </source>
</reference>
<dbReference type="NCBIfam" id="NF005559">
    <property type="entry name" value="PRK07231.1"/>
    <property type="match status" value="1"/>
</dbReference>
<protein>
    <submittedName>
        <fullName evidence="3">SDR family oxidoreductase</fullName>
    </submittedName>
</protein>
<organism evidence="3 4">
    <name type="scientific">Rhodococcus artemisiae</name>
    <dbReference type="NCBI Taxonomy" id="714159"/>
    <lineage>
        <taxon>Bacteria</taxon>
        <taxon>Bacillati</taxon>
        <taxon>Actinomycetota</taxon>
        <taxon>Actinomycetes</taxon>
        <taxon>Mycobacteriales</taxon>
        <taxon>Nocardiaceae</taxon>
        <taxon>Rhodococcus</taxon>
    </lineage>
</organism>
<dbReference type="InterPro" id="IPR036291">
    <property type="entry name" value="NAD(P)-bd_dom_sf"/>
</dbReference>
<dbReference type="PRINTS" id="PR00080">
    <property type="entry name" value="SDRFAMILY"/>
</dbReference>